<feature type="coiled-coil region" evidence="1">
    <location>
        <begin position="41"/>
        <end position="84"/>
    </location>
</feature>
<protein>
    <submittedName>
        <fullName evidence="3">Putative membrane spanning protein</fullName>
    </submittedName>
</protein>
<organism evidence="3 4">
    <name type="scientific">Borrelia duttonii CR2A</name>
    <dbReference type="NCBI Taxonomy" id="1432657"/>
    <lineage>
        <taxon>Bacteria</taxon>
        <taxon>Pseudomonadati</taxon>
        <taxon>Spirochaetota</taxon>
        <taxon>Spirochaetia</taxon>
        <taxon>Spirochaetales</taxon>
        <taxon>Borreliaceae</taxon>
        <taxon>Borrelia</taxon>
    </lineage>
</organism>
<keyword evidence="2" id="KW-0472">Membrane</keyword>
<name>W6TXL5_9SPIR</name>
<feature type="transmembrane region" description="Helical" evidence="2">
    <location>
        <begin position="12"/>
        <end position="28"/>
    </location>
</feature>
<dbReference type="AlphaFoldDB" id="W6TXL5"/>
<comment type="caution">
    <text evidence="3">The sequence shown here is derived from an EMBL/GenBank/DDBJ whole genome shotgun (WGS) entry which is preliminary data.</text>
</comment>
<proteinExistence type="predicted"/>
<dbReference type="EMBL" id="AZIT01000002">
    <property type="protein sequence ID" value="ETZ17896.1"/>
    <property type="molecule type" value="Genomic_DNA"/>
</dbReference>
<evidence type="ECO:0000256" key="1">
    <source>
        <dbReference type="SAM" id="Coils"/>
    </source>
</evidence>
<dbReference type="PROSITE" id="PS51257">
    <property type="entry name" value="PROKAR_LIPOPROTEIN"/>
    <property type="match status" value="1"/>
</dbReference>
<evidence type="ECO:0000313" key="3">
    <source>
        <dbReference type="EMBL" id="ETZ17896.1"/>
    </source>
</evidence>
<keyword evidence="2" id="KW-1133">Transmembrane helix</keyword>
<keyword evidence="1" id="KW-0175">Coiled coil</keyword>
<reference evidence="3 4" key="1">
    <citation type="submission" date="2013-12" db="EMBL/GenBank/DDBJ databases">
        <title>Comparative genomics of relapsing fever spirochetes.</title>
        <authorList>
            <person name="Schwan T.G."/>
            <person name="Raffel S.J."/>
            <person name="Porcella S.F."/>
        </authorList>
    </citation>
    <scope>NUCLEOTIDE SEQUENCE [LARGE SCALE GENOMIC DNA]</scope>
    <source>
        <strain evidence="3 4">CR2A</strain>
    </source>
</reference>
<evidence type="ECO:0000256" key="2">
    <source>
        <dbReference type="SAM" id="Phobius"/>
    </source>
</evidence>
<dbReference type="Proteomes" id="UP000019148">
    <property type="component" value="Unassembled WGS sequence"/>
</dbReference>
<sequence>MNNKEDILKQKVFIIFMLISLISLFLIACGQNGKEPVVDPIDPVEAQRRAAQEKAAREREEIRLALLEKEKREKIAAIENATSVDVKAVLEKHNNENWKADIDNSFFFVLLV</sequence>
<dbReference type="PATRIC" id="fig|1432657.3.peg.1076"/>
<accession>W6TXL5</accession>
<evidence type="ECO:0000313" key="4">
    <source>
        <dbReference type="Proteomes" id="UP000019148"/>
    </source>
</evidence>
<keyword evidence="2" id="KW-0812">Transmembrane</keyword>
<gene>
    <name evidence="3" type="ORF">BDCR2A_01091</name>
</gene>